<dbReference type="AlphaFoldDB" id="A0AAI9DYM5"/>
<comment type="catalytic activity">
    <reaction evidence="9">
        <text>DNA(n) + a 2'-deoxyribonucleoside 5'-triphosphate = DNA(n+1) + diphosphate</text>
        <dbReference type="Rhea" id="RHEA:22508"/>
        <dbReference type="Rhea" id="RHEA-COMP:17339"/>
        <dbReference type="Rhea" id="RHEA-COMP:17340"/>
        <dbReference type="ChEBI" id="CHEBI:33019"/>
        <dbReference type="ChEBI" id="CHEBI:61560"/>
        <dbReference type="ChEBI" id="CHEBI:173112"/>
        <dbReference type="EC" id="2.7.7.49"/>
    </reaction>
</comment>
<evidence type="ECO:0000256" key="7">
    <source>
        <dbReference type="ARBA" id="ARBA00023118"/>
    </source>
</evidence>
<dbReference type="Pfam" id="PF00078">
    <property type="entry name" value="RVT_1"/>
    <property type="match status" value="1"/>
</dbReference>
<keyword evidence="2" id="KW-0808">Transferase</keyword>
<comment type="similarity">
    <text evidence="8">Belongs to the bacterial reverse transcriptase family.</text>
</comment>
<sequence>MTQWNPNLFRKEGLSKGYDSHYLTRLVEQGETINERNLPVVFSLAHLANLSHTLYSDLHGFVSRNELERKDFPYKNFSISKRTGGKRWISIPTPALMAVQYWINQNILNRVIPHAAAYAYVPKRKIIQHAQRHCGSGWLIKIDIKDFFGNISERQVFDVFLNLGYPKLLSFEMARLCTRVTPKRKGKRWCNTNNEHTITGYDSKFVGSLPQGAPTSPALSNLVCIGLDKQLTSLAISEGATYSRYADDICFSLPMGCRKSALHIKKEISKILHGYGFSDNSKKTRLIPPGARKVLTGLNVNNDTPRIPKEIRDSVRMHLYYAKKNGIAIHCKTRGFRSVIGFYNYLSGVIGYIYSIDSNMGNKFRKEFNSLPWVDFSL</sequence>
<gene>
    <name evidence="11" type="ORF">RYF40_003307</name>
</gene>
<name>A0AAI9DYM5_KLEOX</name>
<keyword evidence="7" id="KW-0051">Antiviral defense</keyword>
<evidence type="ECO:0000256" key="4">
    <source>
        <dbReference type="ARBA" id="ARBA00022723"/>
    </source>
</evidence>
<dbReference type="PANTHER" id="PTHR34047">
    <property type="entry name" value="NUCLEAR INTRON MATURASE 1, MITOCHONDRIAL-RELATED"/>
    <property type="match status" value="1"/>
</dbReference>
<dbReference type="PRINTS" id="PR00866">
    <property type="entry name" value="RNADNAPOLMS"/>
</dbReference>
<reference evidence="11" key="1">
    <citation type="submission" date="2024-02" db="EMBL/GenBank/DDBJ databases">
        <authorList>
            <consortium name="Clinical and Environmental Microbiology Branch: Whole genome sequencing antimicrobial resistance pathogens in the healthcare setting"/>
        </authorList>
    </citation>
    <scope>NUCLEOTIDE SEQUENCE</scope>
    <source>
        <strain evidence="11">2023BB-00086</strain>
    </source>
</reference>
<evidence type="ECO:0000256" key="8">
    <source>
        <dbReference type="ARBA" id="ARBA00034120"/>
    </source>
</evidence>
<dbReference type="InterPro" id="IPR000477">
    <property type="entry name" value="RT_dom"/>
</dbReference>
<dbReference type="PROSITE" id="PS50878">
    <property type="entry name" value="RT_POL"/>
    <property type="match status" value="1"/>
</dbReference>
<dbReference type="EMBL" id="ABNOCX020000006">
    <property type="protein sequence ID" value="EML7082836.1"/>
    <property type="molecule type" value="Genomic_DNA"/>
</dbReference>
<dbReference type="InterPro" id="IPR051083">
    <property type="entry name" value="GrpII_Intron_Splice-Mob/Def"/>
</dbReference>
<evidence type="ECO:0000256" key="2">
    <source>
        <dbReference type="ARBA" id="ARBA00022679"/>
    </source>
</evidence>
<feature type="domain" description="Reverse transcriptase" evidence="10">
    <location>
        <begin position="1"/>
        <end position="300"/>
    </location>
</feature>
<dbReference type="SUPFAM" id="SSF56672">
    <property type="entry name" value="DNA/RNA polymerases"/>
    <property type="match status" value="1"/>
</dbReference>
<dbReference type="RefSeq" id="WP_142448073.1">
    <property type="nucleotide sequence ID" value="NZ_CABGIA010000009.1"/>
</dbReference>
<evidence type="ECO:0000313" key="11">
    <source>
        <dbReference type="EMBL" id="EML7082836.1"/>
    </source>
</evidence>
<dbReference type="GO" id="GO:0003964">
    <property type="term" value="F:RNA-directed DNA polymerase activity"/>
    <property type="evidence" value="ECO:0007669"/>
    <property type="project" value="UniProtKB-KW"/>
</dbReference>
<keyword evidence="6 11" id="KW-0695">RNA-directed DNA polymerase</keyword>
<evidence type="ECO:0000256" key="5">
    <source>
        <dbReference type="ARBA" id="ARBA00022842"/>
    </source>
</evidence>
<evidence type="ECO:0000259" key="10">
    <source>
        <dbReference type="PROSITE" id="PS50878"/>
    </source>
</evidence>
<dbReference type="InterPro" id="IPR000123">
    <property type="entry name" value="Reverse_transcriptase_msDNA"/>
</dbReference>
<dbReference type="GO" id="GO:0046872">
    <property type="term" value="F:metal ion binding"/>
    <property type="evidence" value="ECO:0007669"/>
    <property type="project" value="UniProtKB-KW"/>
</dbReference>
<protein>
    <recommendedName>
        <fullName evidence="1">RNA-directed DNA polymerase</fullName>
        <ecNumber evidence="1">2.7.7.49</ecNumber>
    </recommendedName>
</protein>
<dbReference type="GO" id="GO:0003723">
    <property type="term" value="F:RNA binding"/>
    <property type="evidence" value="ECO:0007669"/>
    <property type="project" value="InterPro"/>
</dbReference>
<keyword evidence="4" id="KW-0479">Metal-binding</keyword>
<keyword evidence="5" id="KW-0460">Magnesium</keyword>
<organism evidence="11">
    <name type="scientific">Klebsiella oxytoca</name>
    <dbReference type="NCBI Taxonomy" id="571"/>
    <lineage>
        <taxon>Bacteria</taxon>
        <taxon>Pseudomonadati</taxon>
        <taxon>Pseudomonadota</taxon>
        <taxon>Gammaproteobacteria</taxon>
        <taxon>Enterobacterales</taxon>
        <taxon>Enterobacteriaceae</taxon>
        <taxon>Klebsiella/Raoultella group</taxon>
        <taxon>Klebsiella</taxon>
    </lineage>
</organism>
<dbReference type="InterPro" id="IPR043502">
    <property type="entry name" value="DNA/RNA_pol_sf"/>
</dbReference>
<proteinExistence type="inferred from homology"/>
<dbReference type="EC" id="2.7.7.49" evidence="1"/>
<comment type="caution">
    <text evidence="11">The sequence shown here is derived from an EMBL/GenBank/DDBJ whole genome shotgun (WGS) entry which is preliminary data.</text>
</comment>
<evidence type="ECO:0000256" key="6">
    <source>
        <dbReference type="ARBA" id="ARBA00022918"/>
    </source>
</evidence>
<dbReference type="CDD" id="cd03487">
    <property type="entry name" value="RT_Bac_retron_II"/>
    <property type="match status" value="1"/>
</dbReference>
<dbReference type="GO" id="GO:0051607">
    <property type="term" value="P:defense response to virus"/>
    <property type="evidence" value="ECO:0007669"/>
    <property type="project" value="UniProtKB-KW"/>
</dbReference>
<evidence type="ECO:0000256" key="1">
    <source>
        <dbReference type="ARBA" id="ARBA00012493"/>
    </source>
</evidence>
<evidence type="ECO:0000256" key="9">
    <source>
        <dbReference type="ARBA" id="ARBA00048173"/>
    </source>
</evidence>
<accession>A0AAI9DYM5</accession>
<dbReference type="PANTHER" id="PTHR34047:SF7">
    <property type="entry name" value="RNA-DIRECTED DNA POLYMERASE"/>
    <property type="match status" value="1"/>
</dbReference>
<evidence type="ECO:0000256" key="3">
    <source>
        <dbReference type="ARBA" id="ARBA00022695"/>
    </source>
</evidence>
<keyword evidence="3" id="KW-0548">Nucleotidyltransferase</keyword>